<evidence type="ECO:0000313" key="3">
    <source>
        <dbReference type="Proteomes" id="UP000541444"/>
    </source>
</evidence>
<accession>A0A7J7KUC2</accession>
<reference evidence="2 3" key="1">
    <citation type="journal article" date="2020" name="IScience">
        <title>Genome Sequencing of the Endangered Kingdonia uniflora (Circaeasteraceae, Ranunculales) Reveals Potential Mechanisms of Evolutionary Specialization.</title>
        <authorList>
            <person name="Sun Y."/>
            <person name="Deng T."/>
            <person name="Zhang A."/>
            <person name="Moore M.J."/>
            <person name="Landis J.B."/>
            <person name="Lin N."/>
            <person name="Zhang H."/>
            <person name="Zhang X."/>
            <person name="Huang J."/>
            <person name="Zhang X."/>
            <person name="Sun H."/>
            <person name="Wang H."/>
        </authorList>
    </citation>
    <scope>NUCLEOTIDE SEQUENCE [LARGE SCALE GENOMIC DNA]</scope>
    <source>
        <strain evidence="2">TB1705</strain>
        <tissue evidence="2">Leaf</tissue>
    </source>
</reference>
<feature type="region of interest" description="Disordered" evidence="1">
    <location>
        <begin position="103"/>
        <end position="132"/>
    </location>
</feature>
<dbReference type="AlphaFoldDB" id="A0A7J7KUC2"/>
<feature type="compositionally biased region" description="Basic residues" evidence="1">
    <location>
        <begin position="178"/>
        <end position="189"/>
    </location>
</feature>
<feature type="compositionally biased region" description="Pro residues" evidence="1">
    <location>
        <begin position="160"/>
        <end position="169"/>
    </location>
</feature>
<gene>
    <name evidence="2" type="ORF">GIB67_040723</name>
</gene>
<comment type="caution">
    <text evidence="2">The sequence shown here is derived from an EMBL/GenBank/DDBJ whole genome shotgun (WGS) entry which is preliminary data.</text>
</comment>
<proteinExistence type="predicted"/>
<keyword evidence="3" id="KW-1185">Reference proteome</keyword>
<name>A0A7J7KUC2_9MAGN</name>
<sequence length="189" mass="21092">MFERRTKAKSWDQGGLVPRAVKHLEYLMTHYGEYDMKGGDNNEWVSISSTKASHLRASTAVKRVDWMNLKVNPIHLNLPHSSLNPPQVGGVRTTPIAGGVQTREVQTTPITGGRGSSGRASNAGRGRGRAMQTNHQRFVDKWLSNSVPVEAPQSQERPPLMIPPMPPRTDAPTNPYKKTLKPPRKNWRL</sequence>
<dbReference type="EMBL" id="JACGCM010002894">
    <property type="protein sequence ID" value="KAF6133959.1"/>
    <property type="molecule type" value="Genomic_DNA"/>
</dbReference>
<protein>
    <submittedName>
        <fullName evidence="2">Uncharacterized protein</fullName>
    </submittedName>
</protein>
<evidence type="ECO:0000313" key="2">
    <source>
        <dbReference type="EMBL" id="KAF6133959.1"/>
    </source>
</evidence>
<feature type="region of interest" description="Disordered" evidence="1">
    <location>
        <begin position="150"/>
        <end position="189"/>
    </location>
</feature>
<organism evidence="2 3">
    <name type="scientific">Kingdonia uniflora</name>
    <dbReference type="NCBI Taxonomy" id="39325"/>
    <lineage>
        <taxon>Eukaryota</taxon>
        <taxon>Viridiplantae</taxon>
        <taxon>Streptophyta</taxon>
        <taxon>Embryophyta</taxon>
        <taxon>Tracheophyta</taxon>
        <taxon>Spermatophyta</taxon>
        <taxon>Magnoliopsida</taxon>
        <taxon>Ranunculales</taxon>
        <taxon>Circaeasteraceae</taxon>
        <taxon>Kingdonia</taxon>
    </lineage>
</organism>
<evidence type="ECO:0000256" key="1">
    <source>
        <dbReference type="SAM" id="MobiDB-lite"/>
    </source>
</evidence>
<dbReference type="OrthoDB" id="687700at2759"/>
<dbReference type="Proteomes" id="UP000541444">
    <property type="component" value="Unassembled WGS sequence"/>
</dbReference>